<proteinExistence type="predicted"/>
<reference evidence="5 6" key="1">
    <citation type="submission" date="2020-03" db="EMBL/GenBank/DDBJ databases">
        <title>Soil Listeria distribution.</title>
        <authorList>
            <person name="Liao J."/>
            <person name="Wiedmann M."/>
        </authorList>
    </citation>
    <scope>NUCLEOTIDE SEQUENCE [LARGE SCALE GENOMIC DNA]</scope>
    <source>
        <strain evidence="5 6">FSL L7-1560</strain>
    </source>
</reference>
<dbReference type="SUPFAM" id="SSF46785">
    <property type="entry name" value="Winged helix' DNA-binding domain"/>
    <property type="match status" value="1"/>
</dbReference>
<dbReference type="InterPro" id="IPR036390">
    <property type="entry name" value="WH_DNA-bd_sf"/>
</dbReference>
<evidence type="ECO:0000256" key="2">
    <source>
        <dbReference type="ARBA" id="ARBA00023125"/>
    </source>
</evidence>
<accession>A0A7X0X1U4</accession>
<dbReference type="Pfam" id="PF01638">
    <property type="entry name" value="HxlR"/>
    <property type="match status" value="1"/>
</dbReference>
<dbReference type="EMBL" id="JAARRG010000003">
    <property type="protein sequence ID" value="MBC1485962.1"/>
    <property type="molecule type" value="Genomic_DNA"/>
</dbReference>
<protein>
    <submittedName>
        <fullName evidence="5">Helix-turn-helix transcriptional regulator</fullName>
    </submittedName>
</protein>
<dbReference type="GO" id="GO:0003677">
    <property type="term" value="F:DNA binding"/>
    <property type="evidence" value="ECO:0007669"/>
    <property type="project" value="UniProtKB-KW"/>
</dbReference>
<dbReference type="PANTHER" id="PTHR33204">
    <property type="entry name" value="TRANSCRIPTIONAL REGULATOR, MARR FAMILY"/>
    <property type="match status" value="1"/>
</dbReference>
<dbReference type="InterPro" id="IPR002577">
    <property type="entry name" value="HTH_HxlR"/>
</dbReference>
<comment type="caution">
    <text evidence="5">The sequence shown here is derived from an EMBL/GenBank/DDBJ whole genome shotgun (WGS) entry which is preliminary data.</text>
</comment>
<dbReference type="Gene3D" id="1.10.10.10">
    <property type="entry name" value="Winged helix-like DNA-binding domain superfamily/Winged helix DNA-binding domain"/>
    <property type="match status" value="1"/>
</dbReference>
<evidence type="ECO:0000256" key="3">
    <source>
        <dbReference type="ARBA" id="ARBA00023163"/>
    </source>
</evidence>
<dbReference type="InterPro" id="IPR036388">
    <property type="entry name" value="WH-like_DNA-bd_sf"/>
</dbReference>
<evidence type="ECO:0000313" key="5">
    <source>
        <dbReference type="EMBL" id="MBC1485962.1"/>
    </source>
</evidence>
<organism evidence="5 6">
    <name type="scientific">Listeria seeligeri</name>
    <dbReference type="NCBI Taxonomy" id="1640"/>
    <lineage>
        <taxon>Bacteria</taxon>
        <taxon>Bacillati</taxon>
        <taxon>Bacillota</taxon>
        <taxon>Bacilli</taxon>
        <taxon>Bacillales</taxon>
        <taxon>Listeriaceae</taxon>
        <taxon>Listeria</taxon>
    </lineage>
</organism>
<evidence type="ECO:0000256" key="1">
    <source>
        <dbReference type="ARBA" id="ARBA00023015"/>
    </source>
</evidence>
<dbReference type="AlphaFoldDB" id="A0A7X0X1U4"/>
<evidence type="ECO:0000313" key="6">
    <source>
        <dbReference type="Proteomes" id="UP000523362"/>
    </source>
</evidence>
<keyword evidence="1" id="KW-0805">Transcription regulation</keyword>
<gene>
    <name evidence="5" type="ORF">HB897_06945</name>
</gene>
<keyword evidence="2" id="KW-0238">DNA-binding</keyword>
<feature type="domain" description="HTH hxlR-type" evidence="4">
    <location>
        <begin position="2"/>
        <end position="108"/>
    </location>
</feature>
<sequence length="124" mass="14308">MHPNNVSDDMRLRELALPLLGKWVPFILILLSERPYHFAELERTMTGVSRKVLNENLLNLQASGILHKSGESSTGFPVYYSLTELGKSSLFILENIKSWLRENEELIRSNRKKILNNEKSSHLM</sequence>
<evidence type="ECO:0000259" key="4">
    <source>
        <dbReference type="PROSITE" id="PS51118"/>
    </source>
</evidence>
<name>A0A7X0X1U4_LISSE</name>
<keyword evidence="3" id="KW-0804">Transcription</keyword>
<dbReference type="PROSITE" id="PS51118">
    <property type="entry name" value="HTH_HXLR"/>
    <property type="match status" value="1"/>
</dbReference>
<dbReference type="RefSeq" id="WP_052724589.1">
    <property type="nucleotide sequence ID" value="NZ_CP063071.1"/>
</dbReference>
<dbReference type="Proteomes" id="UP000523362">
    <property type="component" value="Unassembled WGS sequence"/>
</dbReference>